<feature type="transmembrane region" description="Helical" evidence="2">
    <location>
        <begin position="606"/>
        <end position="623"/>
    </location>
</feature>
<dbReference type="Gene3D" id="1.10.1130.10">
    <property type="entry name" value="Flavocytochrome C3, Chain A"/>
    <property type="match status" value="1"/>
</dbReference>
<accession>A0A2P8R055</accession>
<evidence type="ECO:0000256" key="3">
    <source>
        <dbReference type="SAM" id="SignalP"/>
    </source>
</evidence>
<gene>
    <name evidence="5" type="ORF">CQ405_04755</name>
</gene>
<dbReference type="Proteomes" id="UP000240535">
    <property type="component" value="Unassembled WGS sequence"/>
</dbReference>
<organism evidence="5 6">
    <name type="scientific">Campylobacter blaseri</name>
    <dbReference type="NCBI Taxonomy" id="2042961"/>
    <lineage>
        <taxon>Bacteria</taxon>
        <taxon>Pseudomonadati</taxon>
        <taxon>Campylobacterota</taxon>
        <taxon>Epsilonproteobacteria</taxon>
        <taxon>Campylobacterales</taxon>
        <taxon>Campylobacteraceae</taxon>
        <taxon>Campylobacter</taxon>
    </lineage>
</organism>
<dbReference type="InterPro" id="IPR036280">
    <property type="entry name" value="Multihaem_cyt_sf"/>
</dbReference>
<dbReference type="PANTHER" id="PTHR35038">
    <property type="entry name" value="DISSIMILATORY SULFITE REDUCTASE SIRA"/>
    <property type="match status" value="1"/>
</dbReference>
<evidence type="ECO:0000313" key="6">
    <source>
        <dbReference type="Proteomes" id="UP000240535"/>
    </source>
</evidence>
<evidence type="ECO:0000313" key="5">
    <source>
        <dbReference type="EMBL" id="PSM51879.1"/>
    </source>
</evidence>
<dbReference type="PROSITE" id="PS50206">
    <property type="entry name" value="RHODANESE_3"/>
    <property type="match status" value="1"/>
</dbReference>
<dbReference type="InterPro" id="IPR010177">
    <property type="entry name" value="Paired_CXXCH_1"/>
</dbReference>
<feature type="transmembrane region" description="Helical" evidence="2">
    <location>
        <begin position="472"/>
        <end position="493"/>
    </location>
</feature>
<keyword evidence="2" id="KW-0472">Membrane</keyword>
<comment type="caution">
    <text evidence="5">The sequence shown here is derived from an EMBL/GenBank/DDBJ whole genome shotgun (WGS) entry which is preliminary data.</text>
</comment>
<dbReference type="CDD" id="cd00158">
    <property type="entry name" value="RHOD"/>
    <property type="match status" value="1"/>
</dbReference>
<dbReference type="SUPFAM" id="SSF52821">
    <property type="entry name" value="Rhodanese/Cell cycle control phosphatase"/>
    <property type="match status" value="1"/>
</dbReference>
<feature type="transmembrane region" description="Helical" evidence="2">
    <location>
        <begin position="561"/>
        <end position="586"/>
    </location>
</feature>
<evidence type="ECO:0000256" key="1">
    <source>
        <dbReference type="ARBA" id="ARBA00022729"/>
    </source>
</evidence>
<name>A0A2P8R055_9BACT</name>
<feature type="chain" id="PRO_5015136108" description="Rhodanese domain-containing protein" evidence="3">
    <location>
        <begin position="29"/>
        <end position="704"/>
    </location>
</feature>
<feature type="domain" description="Rhodanese" evidence="4">
    <location>
        <begin position="85"/>
        <end position="148"/>
    </location>
</feature>
<reference evidence="6" key="1">
    <citation type="submission" date="2017-10" db="EMBL/GenBank/DDBJ databases">
        <title>Campylobacter species from seals.</title>
        <authorList>
            <person name="Gilbert M.J."/>
            <person name="Zomer A.L."/>
            <person name="Timmerman A.J."/>
            <person name="Duim B."/>
            <person name="Wagenaar J.A."/>
        </authorList>
    </citation>
    <scope>NUCLEOTIDE SEQUENCE [LARGE SCALE GENOMIC DNA]</scope>
    <source>
        <strain evidence="6">17S00004-5</strain>
    </source>
</reference>
<evidence type="ECO:0000259" key="4">
    <source>
        <dbReference type="PROSITE" id="PS50206"/>
    </source>
</evidence>
<dbReference type="AlphaFoldDB" id="A0A2P8R055"/>
<feature type="transmembrane region" description="Helical" evidence="2">
    <location>
        <begin position="365"/>
        <end position="391"/>
    </location>
</feature>
<dbReference type="OrthoDB" id="9814800at2"/>
<protein>
    <recommendedName>
        <fullName evidence="4">Rhodanese domain-containing protein</fullName>
    </recommendedName>
</protein>
<keyword evidence="6" id="KW-1185">Reference proteome</keyword>
<feature type="transmembrane region" description="Helical" evidence="2">
    <location>
        <begin position="677"/>
        <end position="701"/>
    </location>
</feature>
<dbReference type="Gene3D" id="3.40.250.10">
    <property type="entry name" value="Rhodanese-like domain"/>
    <property type="match status" value="1"/>
</dbReference>
<sequence>MNRLLKQMFTTLFLFASLLFFSPAKTHASGEGSMAIVDGVIPISMSQAKGIMENGAHVYDFNMNEVRNEYGFIKGATLVDVDMGIPFDKLEAMMPKDKDATILCYCLNRLCYTSSEAALSIMKMGYKNVYVMLEGIEAWILHGNPVEKKNGSNVPDKYKYVGSNNWAKSESVTDYTDVIHRQIMFGDIPSCRDCHGIQIGYDKKAISENFASNRKNINQNCALCHEEEGEEFSTSAHSFLVSTKENSPMCTDCHDVHMGKETTLVNMKKMSDQKCGSCHEKERKHYHNTFHGKAMYLEDAGKAIDVAACYDCHGAHNIYKIDDKRSTLHPGANRIETCASCHPGGGENFSNWIAHADHTDPDNTMLYSAFIFMTGLIAVVFGFFFIHTALWTMRLLITRAKYPKEWKEAKEKAHSDPVKIERFTNFHKIQHFFLAASFLGLGFSGLPQKFYTASWAQDMIAIMGGPMGAIKIHHISAIIMIIVFLSHIAEFTLHGWRNRKAIIDPATGKYSFKIFLGKLFGPDSLMPNFQDFRDLKENFLWFIGKRETMPKFDRWTYWEKFDWIAVFWGMFIIGLSGLMLWFPVWFTKFLPGELLNLATFLHSDEALLALGFIFLFHFFHTHFRANKFPMDMVIFSGHLTEEELKQEREPWYNRLKESGKLEELKVKNDNFNAWKTFSYFIGYAMVITGFIFLFMMIYAFIEAM</sequence>
<keyword evidence="2" id="KW-0812">Transmembrane</keyword>
<feature type="transmembrane region" description="Helical" evidence="2">
    <location>
        <begin position="432"/>
        <end position="452"/>
    </location>
</feature>
<proteinExistence type="predicted"/>
<dbReference type="InterPro" id="IPR051829">
    <property type="entry name" value="Multiheme_Cytochr_ET"/>
</dbReference>
<dbReference type="Pfam" id="PF00581">
    <property type="entry name" value="Rhodanese"/>
    <property type="match status" value="1"/>
</dbReference>
<keyword evidence="2" id="KW-1133">Transmembrane helix</keyword>
<dbReference type="EMBL" id="PDHH01000004">
    <property type="protein sequence ID" value="PSM51879.1"/>
    <property type="molecule type" value="Genomic_DNA"/>
</dbReference>
<dbReference type="InterPro" id="IPR001763">
    <property type="entry name" value="Rhodanese-like_dom"/>
</dbReference>
<dbReference type="RefSeq" id="WP_106871230.1">
    <property type="nucleotide sequence ID" value="NZ_CP053841.1"/>
</dbReference>
<feature type="signal peptide" evidence="3">
    <location>
        <begin position="1"/>
        <end position="28"/>
    </location>
</feature>
<keyword evidence="1 3" id="KW-0732">Signal</keyword>
<dbReference type="CDD" id="cd08168">
    <property type="entry name" value="Cytochrom_C3"/>
    <property type="match status" value="1"/>
</dbReference>
<dbReference type="Gene3D" id="1.20.950.20">
    <property type="entry name" value="Transmembrane di-heme cytochromes, Chain C"/>
    <property type="match status" value="1"/>
</dbReference>
<dbReference type="SUPFAM" id="SSF48695">
    <property type="entry name" value="Multiheme cytochromes"/>
    <property type="match status" value="1"/>
</dbReference>
<dbReference type="Pfam" id="PF09699">
    <property type="entry name" value="Paired_CXXCH_1"/>
    <property type="match status" value="1"/>
</dbReference>
<dbReference type="InterPro" id="IPR036873">
    <property type="entry name" value="Rhodanese-like_dom_sf"/>
</dbReference>
<evidence type="ECO:0000256" key="2">
    <source>
        <dbReference type="SAM" id="Phobius"/>
    </source>
</evidence>